<organism evidence="3 4">
    <name type="scientific">Rotaria magnacalcarata</name>
    <dbReference type="NCBI Taxonomy" id="392030"/>
    <lineage>
        <taxon>Eukaryota</taxon>
        <taxon>Metazoa</taxon>
        <taxon>Spiralia</taxon>
        <taxon>Gnathifera</taxon>
        <taxon>Rotifera</taxon>
        <taxon>Eurotatoria</taxon>
        <taxon>Bdelloidea</taxon>
        <taxon>Philodinida</taxon>
        <taxon>Philodinidae</taxon>
        <taxon>Rotaria</taxon>
    </lineage>
</organism>
<evidence type="ECO:0000313" key="2">
    <source>
        <dbReference type="EMBL" id="CAF1095296.1"/>
    </source>
</evidence>
<feature type="region of interest" description="Disordered" evidence="1">
    <location>
        <begin position="48"/>
        <end position="67"/>
    </location>
</feature>
<feature type="compositionally biased region" description="Polar residues" evidence="1">
    <location>
        <begin position="51"/>
        <end position="64"/>
    </location>
</feature>
<comment type="caution">
    <text evidence="3">The sequence shown here is derived from an EMBL/GenBank/DDBJ whole genome shotgun (WGS) entry which is preliminary data.</text>
</comment>
<gene>
    <name evidence="2" type="ORF">CJN711_LOCUS6875</name>
    <name evidence="3" type="ORF">MBJ925_LOCUS21423</name>
</gene>
<dbReference type="Gene3D" id="2.60.120.260">
    <property type="entry name" value="Galactose-binding domain-like"/>
    <property type="match status" value="1"/>
</dbReference>
<dbReference type="EMBL" id="CAJNRE010010796">
    <property type="protein sequence ID" value="CAF2096061.1"/>
    <property type="molecule type" value="Genomic_DNA"/>
</dbReference>
<evidence type="ECO:0000256" key="1">
    <source>
        <dbReference type="SAM" id="MobiDB-lite"/>
    </source>
</evidence>
<evidence type="ECO:0000313" key="3">
    <source>
        <dbReference type="EMBL" id="CAF2096061.1"/>
    </source>
</evidence>
<evidence type="ECO:0000313" key="4">
    <source>
        <dbReference type="Proteomes" id="UP000663824"/>
    </source>
</evidence>
<name>A0A816TEF9_9BILA</name>
<accession>A0A816TEF9</accession>
<dbReference type="EMBL" id="CAJNOV010002232">
    <property type="protein sequence ID" value="CAF1095296.1"/>
    <property type="molecule type" value="Genomic_DNA"/>
</dbReference>
<dbReference type="AlphaFoldDB" id="A0A816TEF9"/>
<protein>
    <submittedName>
        <fullName evidence="3">Uncharacterized protein</fullName>
    </submittedName>
</protein>
<dbReference type="Proteomes" id="UP000663824">
    <property type="component" value="Unassembled WGS sequence"/>
</dbReference>
<proteinExistence type="predicted"/>
<reference evidence="3" key="1">
    <citation type="submission" date="2021-02" db="EMBL/GenBank/DDBJ databases">
        <authorList>
            <person name="Nowell W R."/>
        </authorList>
    </citation>
    <scope>NUCLEOTIDE SEQUENCE</scope>
</reference>
<dbReference type="Proteomes" id="UP000663855">
    <property type="component" value="Unassembled WGS sequence"/>
</dbReference>
<sequence>MQVSSNSTTLYQPHKIYVRPRQISSNSFSNVAANPSIKVRFNPWSEESPANVKQSQNITEQPKPNNECERTDSYRILFSFRIVPSCTSPNTAGALFSFASASAPTTYTLSTYGFTATGSSATLSFIMTGDSGPAHHYWLLDTVLVNDTVNNADLLVNGGFSTGTLTGWTQYCATDANCGGTGTNYGQLTTSSCQKGQYCYVDKCSNFDYLVQSFATTIGNYYIISFYFKVNANGGPHLAYVMLT</sequence>